<sequence>MTCNSDTCVRSNGTAPPILPRNRCTIYGPFYHHRSPTKSPAPSPTSPTPWTCHKQTWSKVDMRTGSAPPFLSGTLHEWYDHKVGQKHHLSTRIGTQSRLDSHDAWLLQHMHDCSSAL</sequence>
<name>A0A0A9G915_ARUDO</name>
<protein>
    <submittedName>
        <fullName evidence="1">Uncharacterized protein</fullName>
    </submittedName>
</protein>
<reference evidence="1" key="2">
    <citation type="journal article" date="2015" name="Data Brief">
        <title>Shoot transcriptome of the giant reed, Arundo donax.</title>
        <authorList>
            <person name="Barrero R.A."/>
            <person name="Guerrero F.D."/>
            <person name="Moolhuijzen P."/>
            <person name="Goolsby J.A."/>
            <person name="Tidwell J."/>
            <person name="Bellgard S.E."/>
            <person name="Bellgard M.I."/>
        </authorList>
    </citation>
    <scope>NUCLEOTIDE SEQUENCE</scope>
    <source>
        <tissue evidence="1">Shoot tissue taken approximately 20 cm above the soil surface</tissue>
    </source>
</reference>
<proteinExistence type="predicted"/>
<evidence type="ECO:0000313" key="1">
    <source>
        <dbReference type="EMBL" id="JAE19949.1"/>
    </source>
</evidence>
<organism evidence="1">
    <name type="scientific">Arundo donax</name>
    <name type="common">Giant reed</name>
    <name type="synonym">Donax arundinaceus</name>
    <dbReference type="NCBI Taxonomy" id="35708"/>
    <lineage>
        <taxon>Eukaryota</taxon>
        <taxon>Viridiplantae</taxon>
        <taxon>Streptophyta</taxon>
        <taxon>Embryophyta</taxon>
        <taxon>Tracheophyta</taxon>
        <taxon>Spermatophyta</taxon>
        <taxon>Magnoliopsida</taxon>
        <taxon>Liliopsida</taxon>
        <taxon>Poales</taxon>
        <taxon>Poaceae</taxon>
        <taxon>PACMAD clade</taxon>
        <taxon>Arundinoideae</taxon>
        <taxon>Arundineae</taxon>
        <taxon>Arundo</taxon>
    </lineage>
</organism>
<dbReference type="EMBL" id="GBRH01177947">
    <property type="protein sequence ID" value="JAE19949.1"/>
    <property type="molecule type" value="Transcribed_RNA"/>
</dbReference>
<accession>A0A0A9G915</accession>
<dbReference type="AlphaFoldDB" id="A0A0A9G915"/>
<reference evidence="1" key="1">
    <citation type="submission" date="2014-09" db="EMBL/GenBank/DDBJ databases">
        <authorList>
            <person name="Magalhaes I.L.F."/>
            <person name="Oliveira U."/>
            <person name="Santos F.R."/>
            <person name="Vidigal T.H.D.A."/>
            <person name="Brescovit A.D."/>
            <person name="Santos A.J."/>
        </authorList>
    </citation>
    <scope>NUCLEOTIDE SEQUENCE</scope>
    <source>
        <tissue evidence="1">Shoot tissue taken approximately 20 cm above the soil surface</tissue>
    </source>
</reference>